<keyword evidence="2" id="KW-0813">Transport</keyword>
<feature type="transmembrane region" description="Helical" evidence="6">
    <location>
        <begin position="377"/>
        <end position="396"/>
    </location>
</feature>
<name>A0A2U2BF84_ALCFA</name>
<feature type="transmembrane region" description="Helical" evidence="6">
    <location>
        <begin position="252"/>
        <end position="273"/>
    </location>
</feature>
<dbReference type="CDD" id="cd17319">
    <property type="entry name" value="MFS_ExuT_GudP_like"/>
    <property type="match status" value="1"/>
</dbReference>
<feature type="domain" description="Major facilitator superfamily (MFS) profile" evidence="7">
    <location>
        <begin position="27"/>
        <end position="432"/>
    </location>
</feature>
<evidence type="ECO:0000256" key="6">
    <source>
        <dbReference type="SAM" id="Phobius"/>
    </source>
</evidence>
<dbReference type="GO" id="GO:0022857">
    <property type="term" value="F:transmembrane transporter activity"/>
    <property type="evidence" value="ECO:0007669"/>
    <property type="project" value="InterPro"/>
</dbReference>
<feature type="transmembrane region" description="Helical" evidence="6">
    <location>
        <begin position="23"/>
        <end position="40"/>
    </location>
</feature>
<dbReference type="Pfam" id="PF07690">
    <property type="entry name" value="MFS_1"/>
    <property type="match status" value="1"/>
</dbReference>
<feature type="transmembrane region" description="Helical" evidence="6">
    <location>
        <begin position="285"/>
        <end position="306"/>
    </location>
</feature>
<feature type="transmembrane region" description="Helical" evidence="6">
    <location>
        <begin position="408"/>
        <end position="427"/>
    </location>
</feature>
<dbReference type="Proteomes" id="UP000245216">
    <property type="component" value="Unassembled WGS sequence"/>
</dbReference>
<proteinExistence type="predicted"/>
<gene>
    <name evidence="8" type="ORF">DF183_18035</name>
</gene>
<dbReference type="Gene3D" id="1.20.1250.20">
    <property type="entry name" value="MFS general substrate transporter like domains"/>
    <property type="match status" value="2"/>
</dbReference>
<evidence type="ECO:0000256" key="2">
    <source>
        <dbReference type="ARBA" id="ARBA00022448"/>
    </source>
</evidence>
<keyword evidence="4 6" id="KW-1133">Transmembrane helix</keyword>
<reference evidence="8 9" key="1">
    <citation type="submission" date="2018-05" db="EMBL/GenBank/DDBJ databases">
        <title>Genome Sequence of an Efficient Indole-Degrading Bacterium, Alcaligenes sp.YBY.</title>
        <authorList>
            <person name="Yang B."/>
        </authorList>
    </citation>
    <scope>NUCLEOTIDE SEQUENCE [LARGE SCALE GENOMIC DNA]</scope>
    <source>
        <strain evidence="8 9">YBY</strain>
    </source>
</reference>
<dbReference type="InterPro" id="IPR020846">
    <property type="entry name" value="MFS_dom"/>
</dbReference>
<dbReference type="FunFam" id="1.20.1250.20:FF:000018">
    <property type="entry name" value="MFS transporter permease"/>
    <property type="match status" value="1"/>
</dbReference>
<dbReference type="RefSeq" id="WP_086060705.1">
    <property type="nucleotide sequence ID" value="NZ_JAMQIX010000010.1"/>
</dbReference>
<reference evidence="8 9" key="2">
    <citation type="submission" date="2018-05" db="EMBL/GenBank/DDBJ databases">
        <authorList>
            <person name="Lanie J.A."/>
            <person name="Ng W.-L."/>
            <person name="Kazmierczak K.M."/>
            <person name="Andrzejewski T.M."/>
            <person name="Davidsen T.M."/>
            <person name="Wayne K.J."/>
            <person name="Tettelin H."/>
            <person name="Glass J.I."/>
            <person name="Rusch D."/>
            <person name="Podicherti R."/>
            <person name="Tsui H.-C.T."/>
            <person name="Winkler M.E."/>
        </authorList>
    </citation>
    <scope>NUCLEOTIDE SEQUENCE [LARGE SCALE GENOMIC DNA]</scope>
    <source>
        <strain evidence="8 9">YBY</strain>
    </source>
</reference>
<evidence type="ECO:0000259" key="7">
    <source>
        <dbReference type="PROSITE" id="PS50850"/>
    </source>
</evidence>
<feature type="transmembrane region" description="Helical" evidence="6">
    <location>
        <begin position="186"/>
        <end position="208"/>
    </location>
</feature>
<feature type="transmembrane region" description="Helical" evidence="6">
    <location>
        <begin position="318"/>
        <end position="338"/>
    </location>
</feature>
<dbReference type="InterPro" id="IPR036259">
    <property type="entry name" value="MFS_trans_sf"/>
</dbReference>
<evidence type="ECO:0000256" key="5">
    <source>
        <dbReference type="ARBA" id="ARBA00023136"/>
    </source>
</evidence>
<evidence type="ECO:0000313" key="9">
    <source>
        <dbReference type="Proteomes" id="UP000245216"/>
    </source>
</evidence>
<protein>
    <submittedName>
        <fullName evidence="8">MFS transporter</fullName>
    </submittedName>
</protein>
<feature type="transmembrane region" description="Helical" evidence="6">
    <location>
        <begin position="118"/>
        <end position="139"/>
    </location>
</feature>
<evidence type="ECO:0000313" key="8">
    <source>
        <dbReference type="EMBL" id="PWE12669.1"/>
    </source>
</evidence>
<dbReference type="PROSITE" id="PS50850">
    <property type="entry name" value="MFS"/>
    <property type="match status" value="1"/>
</dbReference>
<feature type="transmembrane region" description="Helical" evidence="6">
    <location>
        <begin position="344"/>
        <end position="365"/>
    </location>
</feature>
<keyword evidence="5 6" id="KW-0472">Membrane</keyword>
<dbReference type="InterPro" id="IPR011701">
    <property type="entry name" value="MFS"/>
</dbReference>
<feature type="transmembrane region" description="Helical" evidence="6">
    <location>
        <begin position="151"/>
        <end position="174"/>
    </location>
</feature>
<dbReference type="SUPFAM" id="SSF103473">
    <property type="entry name" value="MFS general substrate transporter"/>
    <property type="match status" value="1"/>
</dbReference>
<sequence>MRQQSRPADPVPSKAEDLLFGKILWRLMPILFISYIVAYIDRVNVGFAKLQMLQDLNFSAEVYGLGSGIFFVGFLLFEIPSNLLLYRFGARAWLTRIMVTWGILSVLTMFVTTPTQFYIVRFLLGVAEAGFLPGVVYYLAQWFPPQRQGRVMATLVTAAAAGGMIVGPLSGWIMDVFSESQHLHNWQWLFLLQGLPAVFVAALLWATLPNRPEDAKWLSQEEKTLLHTLNQDAQRELPRKDKIAEVLGKPNVWWLACVLLSLNLGIYAVIFWTPTIIQEAGIKNLTHIGYIAALPYAASALAMLILGRSSDYFGERRWHLAIACAGGAIGLLMTALAPDPTVRIIGVIIATAMFIGGTPLVWALGGNFMSGRAAATGYALINAVAALGGLFGPYAMGLAQEMSGSTSTAVLTIAGLAVLGGLCVFALPSARQQNALDQAAKLHAVPSKGGAQ</sequence>
<dbReference type="GO" id="GO:0005886">
    <property type="term" value="C:plasma membrane"/>
    <property type="evidence" value="ECO:0007669"/>
    <property type="project" value="TreeGrafter"/>
</dbReference>
<evidence type="ECO:0000256" key="4">
    <source>
        <dbReference type="ARBA" id="ARBA00022989"/>
    </source>
</evidence>
<dbReference type="AlphaFoldDB" id="A0A2U2BF84"/>
<organism evidence="8 9">
    <name type="scientific">Alcaligenes faecalis</name>
    <dbReference type="NCBI Taxonomy" id="511"/>
    <lineage>
        <taxon>Bacteria</taxon>
        <taxon>Pseudomonadati</taxon>
        <taxon>Pseudomonadota</taxon>
        <taxon>Betaproteobacteria</taxon>
        <taxon>Burkholderiales</taxon>
        <taxon>Alcaligenaceae</taxon>
        <taxon>Alcaligenes</taxon>
    </lineage>
</organism>
<dbReference type="PANTHER" id="PTHR43791:SF36">
    <property type="entry name" value="TRANSPORTER, PUTATIVE (AFU_ORTHOLOGUE AFUA_6G08340)-RELATED"/>
    <property type="match status" value="1"/>
</dbReference>
<dbReference type="PANTHER" id="PTHR43791">
    <property type="entry name" value="PERMEASE-RELATED"/>
    <property type="match status" value="1"/>
</dbReference>
<evidence type="ECO:0000256" key="1">
    <source>
        <dbReference type="ARBA" id="ARBA00004141"/>
    </source>
</evidence>
<feature type="transmembrane region" description="Helical" evidence="6">
    <location>
        <begin position="93"/>
        <end position="112"/>
    </location>
</feature>
<evidence type="ECO:0000256" key="3">
    <source>
        <dbReference type="ARBA" id="ARBA00022692"/>
    </source>
</evidence>
<accession>A0A2U2BF84</accession>
<keyword evidence="3 6" id="KW-0812">Transmembrane</keyword>
<dbReference type="EMBL" id="QEXO01000005">
    <property type="protein sequence ID" value="PWE12669.1"/>
    <property type="molecule type" value="Genomic_DNA"/>
</dbReference>
<feature type="transmembrane region" description="Helical" evidence="6">
    <location>
        <begin position="60"/>
        <end position="81"/>
    </location>
</feature>
<comment type="caution">
    <text evidence="8">The sequence shown here is derived from an EMBL/GenBank/DDBJ whole genome shotgun (WGS) entry which is preliminary data.</text>
</comment>
<comment type="subcellular location">
    <subcellularLocation>
        <location evidence="1">Membrane</location>
        <topology evidence="1">Multi-pass membrane protein</topology>
    </subcellularLocation>
</comment>